<accession>A0A9P1CRD4</accession>
<proteinExistence type="inferred from homology"/>
<gene>
    <name evidence="5" type="ORF">C1SCF055_LOCUS22388</name>
</gene>
<comment type="similarity">
    <text evidence="1">Belongs to the RRP7 family.</text>
</comment>
<feature type="region of interest" description="Disordered" evidence="2">
    <location>
        <begin position="257"/>
        <end position="297"/>
    </location>
</feature>
<protein>
    <submittedName>
        <fullName evidence="6">RRM domain-containing protein</fullName>
    </submittedName>
</protein>
<dbReference type="SUPFAM" id="SSF54928">
    <property type="entry name" value="RNA-binding domain, RBD"/>
    <property type="match status" value="1"/>
</dbReference>
<evidence type="ECO:0000259" key="4">
    <source>
        <dbReference type="Pfam" id="PF13716"/>
    </source>
</evidence>
<evidence type="ECO:0000313" key="5">
    <source>
        <dbReference type="EMBL" id="CAI3995863.1"/>
    </source>
</evidence>
<dbReference type="GO" id="GO:0006364">
    <property type="term" value="P:rRNA processing"/>
    <property type="evidence" value="ECO:0007669"/>
    <property type="project" value="TreeGrafter"/>
</dbReference>
<dbReference type="GO" id="GO:0032545">
    <property type="term" value="C:CURI complex"/>
    <property type="evidence" value="ECO:0007669"/>
    <property type="project" value="TreeGrafter"/>
</dbReference>
<dbReference type="GO" id="GO:0003676">
    <property type="term" value="F:nucleic acid binding"/>
    <property type="evidence" value="ECO:0007669"/>
    <property type="project" value="InterPro"/>
</dbReference>
<evidence type="ECO:0000259" key="3">
    <source>
        <dbReference type="Pfam" id="PF12923"/>
    </source>
</evidence>
<dbReference type="AlphaFoldDB" id="A0A9P1CRD4"/>
<organism evidence="5">
    <name type="scientific">Cladocopium goreaui</name>
    <dbReference type="NCBI Taxonomy" id="2562237"/>
    <lineage>
        <taxon>Eukaryota</taxon>
        <taxon>Sar</taxon>
        <taxon>Alveolata</taxon>
        <taxon>Dinophyceae</taxon>
        <taxon>Suessiales</taxon>
        <taxon>Symbiodiniaceae</taxon>
        <taxon>Cladocopium</taxon>
    </lineage>
</organism>
<dbReference type="InterPro" id="IPR001251">
    <property type="entry name" value="CRAL-TRIO_dom"/>
</dbReference>
<dbReference type="CDD" id="cd00170">
    <property type="entry name" value="SEC14"/>
    <property type="match status" value="1"/>
</dbReference>
<dbReference type="Proteomes" id="UP001152797">
    <property type="component" value="Unassembled WGS sequence"/>
</dbReference>
<dbReference type="OrthoDB" id="5390at2759"/>
<dbReference type="InterPro" id="IPR040446">
    <property type="entry name" value="RRP7"/>
</dbReference>
<dbReference type="GO" id="GO:0034456">
    <property type="term" value="C:UTP-C complex"/>
    <property type="evidence" value="ECO:0007669"/>
    <property type="project" value="TreeGrafter"/>
</dbReference>
<dbReference type="CDD" id="cd00590">
    <property type="entry name" value="RRM_SF"/>
    <property type="match status" value="1"/>
</dbReference>
<dbReference type="InterPro" id="IPR008936">
    <property type="entry name" value="Rho_GTPase_activation_prot"/>
</dbReference>
<sequence>MARNEAASPWEKTPATGFCWNRRAAANRDGNREKVDIRGRNVRQSVCLESRTRILTEAELEKVKWDAQNREDLDGSEAYLRIIEEARQCSGHGASAGSFPEEWDAQLLVDCGMTADGQRLVLFTPGFLQPILDDDDELDRAFRFILLNMHNIAMQNKFIFVYCCLGMDWSTPMLGERLQIAFDILPKKYTKNLKRFYILHGNSSTRLTMWSFYAWLTPQFWEKIQYVNSIEKICEDLFPDDDAAQAELHRRFPQVIQRQDAQQRGSDLPVNFGAPVRRGERIGNRKTGGFPPTTRACPRHRAMARGKPRGGNGGNAGGNAQSNGLRGYKLLRLPMVAGSPVTRTLLVKKHEARDPAEKESAPRTLFVTHLDTFTTEAQLQKSFSSFGPVERVELKCVEKRAPKVEQREDHVKLHVVFAKIVFQEVLSLQKALDAATGQISHAVLPPPTAVLKECLRARKTIYPDPQKLRREIDEWMANYDEKQEEKKRLARETQVDDDGFTKVISGITRTPDGLTIRGAARPRSNTGVFGEAIKAAPVQAGGKKKKNKEMPDFYRFQIREKRREEIIDHRKRNAKDLDTVKQMKKARREAICNTFGVDYMDKTTGRWYPKLPPAVIFLCEALERQAADEEFGRLFDVDAKIFDLLNLVDAGNPLPRDLDPALLWCCLKAWMDCLPTPLLSFEVMSRLETDQIQPGDIKRQRDFLVELFHEKLPTEAAYVALYIASFLHTMCNIAQDRQGGKSEAARSELPVLLTPATAAKVQKSKSFYR</sequence>
<dbReference type="Pfam" id="PF12923">
    <property type="entry name" value="RRP7"/>
    <property type="match status" value="1"/>
</dbReference>
<feature type="domain" description="Ribosomal RNA-processing protein 7 C-terminal" evidence="3">
    <location>
        <begin position="461"/>
        <end position="588"/>
    </location>
</feature>
<dbReference type="EMBL" id="CAMXCT010002124">
    <property type="protein sequence ID" value="CAI3995863.1"/>
    <property type="molecule type" value="Genomic_DNA"/>
</dbReference>
<dbReference type="GO" id="GO:0000028">
    <property type="term" value="P:ribosomal small subunit assembly"/>
    <property type="evidence" value="ECO:0007669"/>
    <property type="project" value="TreeGrafter"/>
</dbReference>
<evidence type="ECO:0000313" key="6">
    <source>
        <dbReference type="EMBL" id="CAL4783175.1"/>
    </source>
</evidence>
<dbReference type="EMBL" id="CAMXCT030002124">
    <property type="protein sequence ID" value="CAL4783175.1"/>
    <property type="molecule type" value="Genomic_DNA"/>
</dbReference>
<dbReference type="Gene3D" id="3.30.70.330">
    <property type="match status" value="1"/>
</dbReference>
<dbReference type="EMBL" id="CAMXCT020002124">
    <property type="protein sequence ID" value="CAL1149238.1"/>
    <property type="molecule type" value="Genomic_DNA"/>
</dbReference>
<dbReference type="PANTHER" id="PTHR13191">
    <property type="entry name" value="RIBOSOMAL RNA PROCESSING PROTEIN 7-RELATED"/>
    <property type="match status" value="1"/>
</dbReference>
<evidence type="ECO:0000313" key="7">
    <source>
        <dbReference type="Proteomes" id="UP001152797"/>
    </source>
</evidence>
<dbReference type="Gene3D" id="3.40.525.10">
    <property type="entry name" value="CRAL-TRIO lipid binding domain"/>
    <property type="match status" value="1"/>
</dbReference>
<dbReference type="InterPro" id="IPR036865">
    <property type="entry name" value="CRAL-TRIO_dom_sf"/>
</dbReference>
<dbReference type="InterPro" id="IPR024326">
    <property type="entry name" value="RRP7_C"/>
</dbReference>
<evidence type="ECO:0000256" key="1">
    <source>
        <dbReference type="ARBA" id="ARBA00006110"/>
    </source>
</evidence>
<dbReference type="SUPFAM" id="SSF52087">
    <property type="entry name" value="CRAL/TRIO domain"/>
    <property type="match status" value="1"/>
</dbReference>
<dbReference type="Gene3D" id="6.10.250.1770">
    <property type="match status" value="1"/>
</dbReference>
<dbReference type="InterPro" id="IPR012677">
    <property type="entry name" value="Nucleotide-bd_a/b_plait_sf"/>
</dbReference>
<comment type="caution">
    <text evidence="5">The sequence shown here is derived from an EMBL/GenBank/DDBJ whole genome shotgun (WGS) entry which is preliminary data.</text>
</comment>
<dbReference type="Pfam" id="PF13716">
    <property type="entry name" value="CRAL_TRIO_2"/>
    <property type="match status" value="1"/>
</dbReference>
<keyword evidence="7" id="KW-1185">Reference proteome</keyword>
<dbReference type="PANTHER" id="PTHR13191:SF0">
    <property type="entry name" value="RIBOSOMAL RNA-PROCESSING PROTEIN 7 HOMOLOG A-RELATED"/>
    <property type="match status" value="1"/>
</dbReference>
<dbReference type="Gene3D" id="1.10.555.10">
    <property type="entry name" value="Rho GTPase activation protein"/>
    <property type="match status" value="1"/>
</dbReference>
<dbReference type="InterPro" id="IPR035979">
    <property type="entry name" value="RBD_domain_sf"/>
</dbReference>
<reference evidence="6 7" key="2">
    <citation type="submission" date="2024-05" db="EMBL/GenBank/DDBJ databases">
        <authorList>
            <person name="Chen Y."/>
            <person name="Shah S."/>
            <person name="Dougan E. K."/>
            <person name="Thang M."/>
            <person name="Chan C."/>
        </authorList>
    </citation>
    <scope>NUCLEOTIDE SEQUENCE [LARGE SCALE GENOMIC DNA]</scope>
</reference>
<name>A0A9P1CRD4_9DINO</name>
<reference evidence="5" key="1">
    <citation type="submission" date="2022-10" db="EMBL/GenBank/DDBJ databases">
        <authorList>
            <person name="Chen Y."/>
            <person name="Dougan E. K."/>
            <person name="Chan C."/>
            <person name="Rhodes N."/>
            <person name="Thang M."/>
        </authorList>
    </citation>
    <scope>NUCLEOTIDE SEQUENCE</scope>
</reference>
<evidence type="ECO:0000256" key="2">
    <source>
        <dbReference type="SAM" id="MobiDB-lite"/>
    </source>
</evidence>
<feature type="domain" description="CRAL-TRIO" evidence="4">
    <location>
        <begin position="132"/>
        <end position="258"/>
    </location>
</feature>
<dbReference type="SUPFAM" id="SSF48350">
    <property type="entry name" value="GTPase activation domain, GAP"/>
    <property type="match status" value="1"/>
</dbReference>